<organism evidence="1 2">
    <name type="scientific">Dreissena polymorpha</name>
    <name type="common">Zebra mussel</name>
    <name type="synonym">Mytilus polymorpha</name>
    <dbReference type="NCBI Taxonomy" id="45954"/>
    <lineage>
        <taxon>Eukaryota</taxon>
        <taxon>Metazoa</taxon>
        <taxon>Spiralia</taxon>
        <taxon>Lophotrochozoa</taxon>
        <taxon>Mollusca</taxon>
        <taxon>Bivalvia</taxon>
        <taxon>Autobranchia</taxon>
        <taxon>Heteroconchia</taxon>
        <taxon>Euheterodonta</taxon>
        <taxon>Imparidentia</taxon>
        <taxon>Neoheterodontei</taxon>
        <taxon>Myida</taxon>
        <taxon>Dreissenoidea</taxon>
        <taxon>Dreissenidae</taxon>
        <taxon>Dreissena</taxon>
    </lineage>
</organism>
<accession>A0A9D4N0A0</accession>
<gene>
    <name evidence="1" type="ORF">DPMN_011284</name>
</gene>
<dbReference type="EMBL" id="JAIWYP010000001">
    <property type="protein sequence ID" value="KAH3887268.1"/>
    <property type="molecule type" value="Genomic_DNA"/>
</dbReference>
<dbReference type="Proteomes" id="UP000828390">
    <property type="component" value="Unassembled WGS sequence"/>
</dbReference>
<proteinExistence type="predicted"/>
<dbReference type="AlphaFoldDB" id="A0A9D4N0A0"/>
<comment type="caution">
    <text evidence="1">The sequence shown here is derived from an EMBL/GenBank/DDBJ whole genome shotgun (WGS) entry which is preliminary data.</text>
</comment>
<feature type="non-terminal residue" evidence="1">
    <location>
        <position position="65"/>
    </location>
</feature>
<reference evidence="1" key="1">
    <citation type="journal article" date="2019" name="bioRxiv">
        <title>The Genome of the Zebra Mussel, Dreissena polymorpha: A Resource for Invasive Species Research.</title>
        <authorList>
            <person name="McCartney M.A."/>
            <person name="Auch B."/>
            <person name="Kono T."/>
            <person name="Mallez S."/>
            <person name="Zhang Y."/>
            <person name="Obille A."/>
            <person name="Becker A."/>
            <person name="Abrahante J.E."/>
            <person name="Garbe J."/>
            <person name="Badalamenti J.P."/>
            <person name="Herman A."/>
            <person name="Mangelson H."/>
            <person name="Liachko I."/>
            <person name="Sullivan S."/>
            <person name="Sone E.D."/>
            <person name="Koren S."/>
            <person name="Silverstein K.A.T."/>
            <person name="Beckman K.B."/>
            <person name="Gohl D.M."/>
        </authorList>
    </citation>
    <scope>NUCLEOTIDE SEQUENCE</scope>
    <source>
        <strain evidence="1">Duluth1</strain>
        <tissue evidence="1">Whole animal</tissue>
    </source>
</reference>
<evidence type="ECO:0000313" key="1">
    <source>
        <dbReference type="EMBL" id="KAH3887268.1"/>
    </source>
</evidence>
<sequence length="65" mass="7363">MLLQANHANDVRSAAFLLNCERYVFLVIRVISNLSGLLRNYSKKNGVCFEVSDVQNLIAAKDMFK</sequence>
<keyword evidence="2" id="KW-1185">Reference proteome</keyword>
<protein>
    <submittedName>
        <fullName evidence="1">Uncharacterized protein</fullName>
    </submittedName>
</protein>
<evidence type="ECO:0000313" key="2">
    <source>
        <dbReference type="Proteomes" id="UP000828390"/>
    </source>
</evidence>
<name>A0A9D4N0A0_DREPO</name>
<reference evidence="1" key="2">
    <citation type="submission" date="2020-11" db="EMBL/GenBank/DDBJ databases">
        <authorList>
            <person name="McCartney M.A."/>
            <person name="Auch B."/>
            <person name="Kono T."/>
            <person name="Mallez S."/>
            <person name="Becker A."/>
            <person name="Gohl D.M."/>
            <person name="Silverstein K.A.T."/>
            <person name="Koren S."/>
            <person name="Bechman K.B."/>
            <person name="Herman A."/>
            <person name="Abrahante J.E."/>
            <person name="Garbe J."/>
        </authorList>
    </citation>
    <scope>NUCLEOTIDE SEQUENCE</scope>
    <source>
        <strain evidence="1">Duluth1</strain>
        <tissue evidence="1">Whole animal</tissue>
    </source>
</reference>